<dbReference type="Gene3D" id="3.20.20.190">
    <property type="entry name" value="Phosphatidylinositol (PI) phosphodiesterase"/>
    <property type="match status" value="1"/>
</dbReference>
<dbReference type="GO" id="GO:0008889">
    <property type="term" value="F:glycerophosphodiester phosphodiesterase activity"/>
    <property type="evidence" value="ECO:0007669"/>
    <property type="project" value="UniProtKB-EC"/>
</dbReference>
<dbReference type="InterPro" id="IPR017946">
    <property type="entry name" value="PLC-like_Pdiesterase_TIM-brl"/>
</dbReference>
<dbReference type="GO" id="GO:0006629">
    <property type="term" value="P:lipid metabolic process"/>
    <property type="evidence" value="ECO:0007669"/>
    <property type="project" value="InterPro"/>
</dbReference>
<organism evidence="2 3">
    <name type="scientific">Acidithrix ferrooxidans</name>
    <dbReference type="NCBI Taxonomy" id="1280514"/>
    <lineage>
        <taxon>Bacteria</taxon>
        <taxon>Bacillati</taxon>
        <taxon>Actinomycetota</taxon>
        <taxon>Acidimicrobiia</taxon>
        <taxon>Acidimicrobiales</taxon>
        <taxon>Acidimicrobiaceae</taxon>
        <taxon>Acidithrix</taxon>
    </lineage>
</organism>
<dbReference type="RefSeq" id="WP_152626189.1">
    <property type="nucleotide sequence ID" value="NZ_JXYS01000133.1"/>
</dbReference>
<dbReference type="Proteomes" id="UP000032360">
    <property type="component" value="Unassembled WGS sequence"/>
</dbReference>
<dbReference type="PANTHER" id="PTHR46211:SF14">
    <property type="entry name" value="GLYCEROPHOSPHODIESTER PHOSPHODIESTERASE"/>
    <property type="match status" value="1"/>
</dbReference>
<dbReference type="PANTHER" id="PTHR46211">
    <property type="entry name" value="GLYCEROPHOSPHORYL DIESTER PHOSPHODIESTERASE"/>
    <property type="match status" value="1"/>
</dbReference>
<protein>
    <submittedName>
        <fullName evidence="2">Glycerophosphoryl diester phosphodiesterase</fullName>
        <ecNumber evidence="2">3.1.4.46</ecNumber>
    </submittedName>
</protein>
<feature type="domain" description="GP-PDE" evidence="1">
    <location>
        <begin position="7"/>
        <end position="234"/>
    </location>
</feature>
<dbReference type="PROSITE" id="PS51704">
    <property type="entry name" value="GP_PDE"/>
    <property type="match status" value="1"/>
</dbReference>
<dbReference type="Pfam" id="PF03009">
    <property type="entry name" value="GDPD"/>
    <property type="match status" value="1"/>
</dbReference>
<keyword evidence="2" id="KW-0378">Hydrolase</keyword>
<reference evidence="2 3" key="1">
    <citation type="submission" date="2015-01" db="EMBL/GenBank/DDBJ databases">
        <title>Draft genome of the acidophilic iron oxidizer Acidithrix ferrooxidans strain Py-F3.</title>
        <authorList>
            <person name="Poehlein A."/>
            <person name="Eisen S."/>
            <person name="Schloemann M."/>
            <person name="Johnson B.D."/>
            <person name="Daniel R."/>
            <person name="Muehling M."/>
        </authorList>
    </citation>
    <scope>NUCLEOTIDE SEQUENCE [LARGE SCALE GENOMIC DNA]</scope>
    <source>
        <strain evidence="2 3">Py-F3</strain>
    </source>
</reference>
<evidence type="ECO:0000259" key="1">
    <source>
        <dbReference type="PROSITE" id="PS51704"/>
    </source>
</evidence>
<dbReference type="STRING" id="1280514.AXFE_34840"/>
<dbReference type="OrthoDB" id="3268277at2"/>
<dbReference type="CDD" id="cd08556">
    <property type="entry name" value="GDPD"/>
    <property type="match status" value="1"/>
</dbReference>
<proteinExistence type="predicted"/>
<gene>
    <name evidence="2" type="primary">ugpQ2</name>
    <name evidence="2" type="ORF">AXFE_34840</name>
</gene>
<dbReference type="EC" id="3.1.4.46" evidence="2"/>
<dbReference type="InterPro" id="IPR030395">
    <property type="entry name" value="GP_PDE_dom"/>
</dbReference>
<evidence type="ECO:0000313" key="2">
    <source>
        <dbReference type="EMBL" id="KJF15692.1"/>
    </source>
</evidence>
<dbReference type="SUPFAM" id="SSF51695">
    <property type="entry name" value="PLC-like phosphodiesterases"/>
    <property type="match status" value="1"/>
</dbReference>
<dbReference type="AlphaFoldDB" id="A0A0D8HD09"/>
<comment type="caution">
    <text evidence="2">The sequence shown here is derived from an EMBL/GenBank/DDBJ whole genome shotgun (WGS) entry which is preliminary data.</text>
</comment>
<dbReference type="EMBL" id="JXYS01000133">
    <property type="protein sequence ID" value="KJF15692.1"/>
    <property type="molecule type" value="Genomic_DNA"/>
</dbReference>
<keyword evidence="3" id="KW-1185">Reference proteome</keyword>
<sequence length="238" mass="25106">MTNQKRPMILGHRGASFGRVDNSREAFESIAPEGGDGAELDVRATSDGVLAVIHDPVIRGYGAVAEHSFEEISKAMGGGLLRLSDALEILNGQFVDIEIKSDPKEVGWVPSELTSRLLAKELSNYGGSSRLMVSSFSIRALEVFSNLAPDFAIGLLTSIGSDTVALCHAATEMGANYILPHHSSLDGQVLKDAHELGLGVIAWTVDLNERISTLAKLGIDGIITNKVEAAVAVLSGAA</sequence>
<accession>A0A0D8HD09</accession>
<name>A0A0D8HD09_9ACTN</name>
<evidence type="ECO:0000313" key="3">
    <source>
        <dbReference type="Proteomes" id="UP000032360"/>
    </source>
</evidence>